<proteinExistence type="predicted"/>
<dbReference type="Proteomes" id="UP000196402">
    <property type="component" value="Chromosome 6"/>
</dbReference>
<feature type="compositionally biased region" description="Acidic residues" evidence="1">
    <location>
        <begin position="344"/>
        <end position="359"/>
    </location>
</feature>
<dbReference type="EMBL" id="LT615244">
    <property type="protein sequence ID" value="SCO66296.1"/>
    <property type="molecule type" value="Genomic_DNA"/>
</dbReference>
<evidence type="ECO:0000256" key="1">
    <source>
        <dbReference type="SAM" id="MobiDB-lite"/>
    </source>
</evidence>
<dbReference type="VEuPathDB" id="PlasmoDB:PVPAM_060032000"/>
<feature type="signal peptide" evidence="2">
    <location>
        <begin position="1"/>
        <end position="20"/>
    </location>
</feature>
<feature type="region of interest" description="Disordered" evidence="1">
    <location>
        <begin position="167"/>
        <end position="359"/>
    </location>
</feature>
<evidence type="ECO:0000256" key="2">
    <source>
        <dbReference type="SAM" id="SignalP"/>
    </source>
</evidence>
<feature type="compositionally biased region" description="Low complexity" evidence="1">
    <location>
        <begin position="231"/>
        <end position="283"/>
    </location>
</feature>
<evidence type="ECO:0000313" key="3">
    <source>
        <dbReference type="EMBL" id="SCO66296.1"/>
    </source>
</evidence>
<reference evidence="3 4" key="1">
    <citation type="submission" date="2016-07" db="EMBL/GenBank/DDBJ databases">
        <authorList>
            <consortium name="Pathogen Informatics"/>
        </authorList>
    </citation>
    <scope>NUCLEOTIDE SEQUENCE [LARGE SCALE GENOMIC DNA]</scope>
</reference>
<dbReference type="VEuPathDB" id="PlasmoDB:PVX_110935"/>
<gene>
    <name evidence="3" type="ORF">PVT01_060027200</name>
</gene>
<dbReference type="VEuPathDB" id="PlasmoDB:PVW1_060027400"/>
<name>A0A1G4GUQ0_PLAVI</name>
<feature type="compositionally biased region" description="Acidic residues" evidence="1">
    <location>
        <begin position="319"/>
        <end position="332"/>
    </location>
</feature>
<keyword evidence="2" id="KW-0732">Signal</keyword>
<feature type="compositionally biased region" description="Basic and acidic residues" evidence="1">
    <location>
        <begin position="334"/>
        <end position="343"/>
    </location>
</feature>
<dbReference type="VEuPathDB" id="PlasmoDB:PVP01_0620900"/>
<feature type="region of interest" description="Disordered" evidence="1">
    <location>
        <begin position="77"/>
        <end position="100"/>
    </location>
</feature>
<dbReference type="AlphaFoldDB" id="A0A1G4GUQ0"/>
<sequence>MKKFLGVVLYFFLLNKYSDAKNGNLRTSDVKNEQVEKRKKSASGWVPYYLPPKGQTTTPIALLAALPEKTTFRGSANVRKDVKEEGEQNVSGLPQSGETNDTDFQFELQIVNGADHSTEAQLEGGSSPADAVHGVEPAGEVGEAPLEEAVEHAAEHAAELVAELVEEPQAAPDAPPAAEEAQPQPVQEADEVSVEEKQEGTPSVAEQAVDESVPSQPADESVPSQPEDADVPSLPADADAPSLPADADAPSLPADAPSLPADAPSLPADADAPSLPADADAPSQPEDADAPSQPEDADAPSQPEDADAPSQSADASAPEPDESNGSEVDTVEEAGGKENFYHLEEDEEEEEEEEMDDDEFEDDYDIVMHKINEHEGEKTPSGDNPKYLTRADIITMLAVRNMLSSFNYDYAVMDFLTGFNPGVIGSFYVF</sequence>
<feature type="chain" id="PRO_5009234097" evidence="2">
    <location>
        <begin position="21"/>
        <end position="430"/>
    </location>
</feature>
<feature type="compositionally biased region" description="Low complexity" evidence="1">
    <location>
        <begin position="308"/>
        <end position="318"/>
    </location>
</feature>
<feature type="compositionally biased region" description="Low complexity" evidence="1">
    <location>
        <begin position="167"/>
        <end position="187"/>
    </location>
</feature>
<accession>A0A1G4GUQ0</accession>
<protein>
    <submittedName>
        <fullName evidence="3">Uncharacterized protein</fullName>
    </submittedName>
</protein>
<evidence type="ECO:0000313" key="4">
    <source>
        <dbReference type="Proteomes" id="UP000196402"/>
    </source>
</evidence>
<feature type="compositionally biased region" description="Polar residues" evidence="1">
    <location>
        <begin position="88"/>
        <end position="100"/>
    </location>
</feature>
<organism evidence="3 4">
    <name type="scientific">Plasmodium vivax</name>
    <name type="common">malaria parasite P. vivax</name>
    <dbReference type="NCBI Taxonomy" id="5855"/>
    <lineage>
        <taxon>Eukaryota</taxon>
        <taxon>Sar</taxon>
        <taxon>Alveolata</taxon>
        <taxon>Apicomplexa</taxon>
        <taxon>Aconoidasida</taxon>
        <taxon>Haemosporida</taxon>
        <taxon>Plasmodiidae</taxon>
        <taxon>Plasmodium</taxon>
        <taxon>Plasmodium (Plasmodium)</taxon>
    </lineage>
</organism>